<dbReference type="STRING" id="391936.S7S_17035"/>
<dbReference type="InterPro" id="IPR025209">
    <property type="entry name" value="DUF4209"/>
</dbReference>
<feature type="domain" description="DUF4209" evidence="1">
    <location>
        <begin position="462"/>
        <end position="552"/>
    </location>
</feature>
<name>A0A0B4XN66_9GAMM</name>
<proteinExistence type="predicted"/>
<reference evidence="3 4" key="1">
    <citation type="journal article" date="2012" name="J. Bacteriol.">
        <title>Genome sequence of an alkane-degrading bacterium, Alcanivorax pacificus type strain W11-5, isolated from deep sea sediment.</title>
        <authorList>
            <person name="Lai Q."/>
            <person name="Shao Z."/>
        </authorList>
    </citation>
    <scope>NUCLEOTIDE SEQUENCE [LARGE SCALE GENOMIC DNA]</scope>
    <source>
        <strain evidence="3 4">W11-5</strain>
    </source>
</reference>
<dbReference type="Pfam" id="PF13910">
    <property type="entry name" value="DUF4209"/>
    <property type="match status" value="1"/>
</dbReference>
<protein>
    <recommendedName>
        <fullName evidence="5">DUF4209 domain-containing protein</fullName>
    </recommendedName>
</protein>
<organism evidence="3 4">
    <name type="scientific">Isoalcanivorax pacificus W11-5</name>
    <dbReference type="NCBI Taxonomy" id="391936"/>
    <lineage>
        <taxon>Bacteria</taxon>
        <taxon>Pseudomonadati</taxon>
        <taxon>Pseudomonadota</taxon>
        <taxon>Gammaproteobacteria</taxon>
        <taxon>Oceanospirillales</taxon>
        <taxon>Alcanivoracaceae</taxon>
        <taxon>Isoalcanivorax</taxon>
    </lineage>
</organism>
<dbReference type="Proteomes" id="UP000006764">
    <property type="component" value="Chromosome"/>
</dbReference>
<dbReference type="InterPro" id="IPR055804">
    <property type="entry name" value="DUF7380"/>
</dbReference>
<feature type="domain" description="DUF7380" evidence="2">
    <location>
        <begin position="3"/>
        <end position="133"/>
    </location>
</feature>
<evidence type="ECO:0000259" key="1">
    <source>
        <dbReference type="Pfam" id="PF13910"/>
    </source>
</evidence>
<dbReference type="EMBL" id="CP004387">
    <property type="protein sequence ID" value="AJD49819.1"/>
    <property type="molecule type" value="Genomic_DNA"/>
</dbReference>
<dbReference type="AlphaFoldDB" id="A0A0B4XN66"/>
<evidence type="ECO:0000313" key="4">
    <source>
        <dbReference type="Proteomes" id="UP000006764"/>
    </source>
</evidence>
<evidence type="ECO:0000259" key="2">
    <source>
        <dbReference type="Pfam" id="PF24098"/>
    </source>
</evidence>
<gene>
    <name evidence="3" type="ORF">S7S_17035</name>
</gene>
<keyword evidence="4" id="KW-1185">Reference proteome</keyword>
<evidence type="ECO:0008006" key="5">
    <source>
        <dbReference type="Google" id="ProtNLM"/>
    </source>
</evidence>
<sequence>MLERGRAVHSRALDLLAQSASMMLEASSINEPFKAYFQDFRAGRRSALPDDFAEEELIFFEDIVNEISEPLLKARLADLLWLLRKPKNPEHAKIAIDSYISQPIDDEAWLRGLNDCWERAARLCLQTRDFDRLEKIKARLFSAFCSECPRTKFMSLWLADLLDKLKIDNDFKEDIASSLGEKASDLKKNGDFHAARSYFELAAKKYRQCSDDNGWLESLVAIAQCFELEADSRSSGSNMVANSFYENAIQSYRKIPTKHREVYGVEERIRVIRDKIAVSGKASLEEMGFVSTPGIDISDMVEQSIEHVSGKQSAEEALMYFTGLFGGPEYEKHSESAKEILKKSFLSSLFGSSHMSSDGRVIAKTPAMNLRAGEDDPANQAALHRQVQQQFSIEIQIVVEGQIMPALRQLLMEHRFTKEIMVAACHYSPIVPQGRESMLGHALWLGFEYEFGLAIHLLCPQVEHIVRSQLKGIGAHTSNIDKEGIENENGLSSLMELPEALNLYGKDLVFEMKSVFTDSLGFNLRNEVAHGLLDDDSSLSIQSVYAWWMVLRLVMRSIMIGSPNRQ</sequence>
<dbReference type="Pfam" id="PF24098">
    <property type="entry name" value="DUF7380"/>
    <property type="match status" value="1"/>
</dbReference>
<evidence type="ECO:0000313" key="3">
    <source>
        <dbReference type="EMBL" id="AJD49819.1"/>
    </source>
</evidence>
<dbReference type="KEGG" id="apac:S7S_17035"/>
<accession>A0A0B4XN66</accession>
<dbReference type="HOGENOM" id="CLU_028674_1_0_6"/>